<accession>A0ABQ8UJ62</accession>
<reference evidence="2" key="1">
    <citation type="journal article" date="2022" name="bioRxiv">
        <title>Genomics of Preaxostyla Flagellates Illuminates Evolutionary Transitions and the Path Towards Mitochondrial Loss.</title>
        <authorList>
            <person name="Novak L.V.F."/>
            <person name="Treitli S.C."/>
            <person name="Pyrih J."/>
            <person name="Halakuc P."/>
            <person name="Pipaliya S.V."/>
            <person name="Vacek V."/>
            <person name="Brzon O."/>
            <person name="Soukal P."/>
            <person name="Eme L."/>
            <person name="Dacks J.B."/>
            <person name="Karnkowska A."/>
            <person name="Elias M."/>
            <person name="Hampl V."/>
        </authorList>
    </citation>
    <scope>NUCLEOTIDE SEQUENCE</scope>
    <source>
        <strain evidence="2">RCP-MX</strain>
    </source>
</reference>
<feature type="region of interest" description="Disordered" evidence="1">
    <location>
        <begin position="748"/>
        <end position="795"/>
    </location>
</feature>
<evidence type="ECO:0000313" key="3">
    <source>
        <dbReference type="Proteomes" id="UP001141327"/>
    </source>
</evidence>
<dbReference type="EMBL" id="JAPMOS010000040">
    <property type="protein sequence ID" value="KAJ4457742.1"/>
    <property type="molecule type" value="Genomic_DNA"/>
</dbReference>
<comment type="caution">
    <text evidence="2">The sequence shown here is derived from an EMBL/GenBank/DDBJ whole genome shotgun (WGS) entry which is preliminary data.</text>
</comment>
<evidence type="ECO:0000313" key="2">
    <source>
        <dbReference type="EMBL" id="KAJ4457742.1"/>
    </source>
</evidence>
<name>A0ABQ8UJ62_9EUKA</name>
<evidence type="ECO:0000256" key="1">
    <source>
        <dbReference type="SAM" id="MobiDB-lite"/>
    </source>
</evidence>
<dbReference type="Proteomes" id="UP001141327">
    <property type="component" value="Unassembled WGS sequence"/>
</dbReference>
<proteinExistence type="predicted"/>
<organism evidence="2 3">
    <name type="scientific">Paratrimastix pyriformis</name>
    <dbReference type="NCBI Taxonomy" id="342808"/>
    <lineage>
        <taxon>Eukaryota</taxon>
        <taxon>Metamonada</taxon>
        <taxon>Preaxostyla</taxon>
        <taxon>Paratrimastigidae</taxon>
        <taxon>Paratrimastix</taxon>
    </lineage>
</organism>
<protein>
    <submittedName>
        <fullName evidence="2">Uncharacterized protein</fullName>
    </submittedName>
</protein>
<feature type="compositionally biased region" description="Pro residues" evidence="1">
    <location>
        <begin position="781"/>
        <end position="791"/>
    </location>
</feature>
<gene>
    <name evidence="2" type="ORF">PAPYR_6668</name>
</gene>
<sequence length="1209" mass="130298">MSLFGLAVDSVDRPVGEPIWIGVYLQNLGCDVSLESLGRAPPLVTLGPIQITPPLSYRAFHYFHSATPLFLTPSVLDPRHIKPLTQGRPCGYHIVRLESPPEPGTIHLRWAVTTPEGHEYCIETEVSVLVPDQHNLGHFIAMLCHFADELLRLHRETRPQDGERPCLSGDYLLRLCRSVRGFATHTAGGRTPTISESAVQQLERGLALDVLFEAAASAPALRRPVTRFLPALARLAGRLSREPDADPGAARALGRLADAADTMMEMLGHGEGGEGGEGDGDGRGAEEEAGEVLGDLEWIERRQAEVEALAMEPSPGPAPSYLASLREGSAAALRDMASMAADQPGPLALVSASPPAPAAPAWLPALPVAGAEIIDVAKQCRARELAAALSAEHPIRSAEFDLVSAVRARLGPPLVATLSALGPPPPAPLAQECLLDAAWMTLGPQIAGRLGWPAVPITPPLQGLEPLEFHHHGGVPSCGCSCGDLAPPPPGVPPATKRQSRYLFPSPPTTTTPTFLYSIHPTPQRAVALAWSNLFCPSTPLADPVAFFTTLSLPDRLRSLESALRFAHHAAGYLTVVAGDGAGFLETLGRCGSAEGFPAALLAGPLPQALLVLRQLHAGSIYAALDEAIDGPGLHKFLEALRADDLLASACAAAAAPHRAALFRDLAMDLVLTRPLLAMCLLDVPPESMPHAAFLRPGPPALHDAGDRGTSTPVIALGPEEAWLADFLMGELFFPSWHRRAPDLLAGRGLPHPPAEQNLELGGPNPDLHQDQGMGLHQGPEPGPEPHPGPDPLQGILRLRPLVAEVLRQDGGMADNRRPGPEEPPWVALLRTGSQPKGLLAVLHKLSLRESLTTHGPAIDPFAFQPRHDLEDTAITQFEWDTRLACALFHAADAMAANQGRLDATLDPLNAIMSNTSNPALQHWTQLSFLLFLHACCREDRHRMRALMRLHALPWVDGWLAALDDDSTASCPRPPGFPPRPFGALWQAFQPFLADLQPAVTRFARVAKKSCAPLCAFATQCEAPWRRWEELAPEVIDCFLAVRPFIRAPECPAVLRAASAEELLDRCHRLQREGAPLPFHLRDHLPTGHEAFIRWYQMGRRGWACAELLRLSLRAGFARQVEEFQRAGAFGCHRTVTTASVDPWRESPDPRCRLTSIGPLVSRGFLSFGGECQVTHRVSSAPREAACTFVAAIPAPWPHSPPYSNTTLS</sequence>
<keyword evidence="3" id="KW-1185">Reference proteome</keyword>
<feature type="region of interest" description="Disordered" evidence="1">
    <location>
        <begin position="267"/>
        <end position="286"/>
    </location>
</feature>